<feature type="domain" description="NIPSNAP" evidence="1">
    <location>
        <begin position="4"/>
        <end position="93"/>
    </location>
</feature>
<name>A0A6J7JG01_9ZZZZ</name>
<dbReference type="AlphaFoldDB" id="A0A6J7JG01"/>
<evidence type="ECO:0000313" key="2">
    <source>
        <dbReference type="EMBL" id="CAB4941192.1"/>
    </source>
</evidence>
<proteinExistence type="predicted"/>
<sequence>MIWQLRTYTIKPGHMDDFRDLWTNWVVPARKRVGFEVKGGWFNEEDGIFVWLVGHAAPDGWEAVEQDYYENGGREKFPHSPKEFVAEIETRLLSEA</sequence>
<dbReference type="Pfam" id="PF07978">
    <property type="entry name" value="NIPSNAP"/>
    <property type="match status" value="1"/>
</dbReference>
<evidence type="ECO:0000259" key="1">
    <source>
        <dbReference type="Pfam" id="PF07978"/>
    </source>
</evidence>
<protein>
    <submittedName>
        <fullName evidence="2">Unannotated protein</fullName>
    </submittedName>
</protein>
<dbReference type="Gene3D" id="3.30.70.100">
    <property type="match status" value="1"/>
</dbReference>
<reference evidence="2" key="1">
    <citation type="submission" date="2020-05" db="EMBL/GenBank/DDBJ databases">
        <authorList>
            <person name="Chiriac C."/>
            <person name="Salcher M."/>
            <person name="Ghai R."/>
            <person name="Kavagutti S V."/>
        </authorList>
    </citation>
    <scope>NUCLEOTIDE SEQUENCE</scope>
</reference>
<dbReference type="SUPFAM" id="SSF54909">
    <property type="entry name" value="Dimeric alpha+beta barrel"/>
    <property type="match status" value="1"/>
</dbReference>
<dbReference type="InterPro" id="IPR012577">
    <property type="entry name" value="NIPSNAP"/>
</dbReference>
<gene>
    <name evidence="2" type="ORF">UFOPK3674_01841</name>
</gene>
<accession>A0A6J7JG01</accession>
<dbReference type="InterPro" id="IPR011008">
    <property type="entry name" value="Dimeric_a/b-barrel"/>
</dbReference>
<organism evidence="2">
    <name type="scientific">freshwater metagenome</name>
    <dbReference type="NCBI Taxonomy" id="449393"/>
    <lineage>
        <taxon>unclassified sequences</taxon>
        <taxon>metagenomes</taxon>
        <taxon>ecological metagenomes</taxon>
    </lineage>
</organism>
<dbReference type="EMBL" id="CAFBMX010000010">
    <property type="protein sequence ID" value="CAB4941192.1"/>
    <property type="molecule type" value="Genomic_DNA"/>
</dbReference>